<organism evidence="1">
    <name type="scientific">viral metagenome</name>
    <dbReference type="NCBI Taxonomy" id="1070528"/>
    <lineage>
        <taxon>unclassified sequences</taxon>
        <taxon>metagenomes</taxon>
        <taxon>organismal metagenomes</taxon>
    </lineage>
</organism>
<name>A0A6C0KST1_9ZZZZ</name>
<protein>
    <submittedName>
        <fullName evidence="1">Uncharacterized protein</fullName>
    </submittedName>
</protein>
<evidence type="ECO:0000313" key="1">
    <source>
        <dbReference type="EMBL" id="QHU21015.1"/>
    </source>
</evidence>
<dbReference type="EMBL" id="MN740977">
    <property type="protein sequence ID" value="QHU21015.1"/>
    <property type="molecule type" value="Genomic_DNA"/>
</dbReference>
<sequence length="278" mass="32777">MDFVKEIIYNRDTNKFIVFVSYYSLNEPIYRVIENNDHFNSYIEFNGKRVIGEDPRPFILNNQKTFISQRFVDGIHTMNQNIVNYESGNSYKYIVKINNFNYGKNWTPFVVNNNLFFIHCFDPFTLIHNNEVIIKIATNLEKCVSDNFTSYRGGTNGLVYNNYIFGIGHFTPCFDDHRPFLWVIDLNKNTFELGQISDYKNKQIYSLGDPTSLWIENRDIYCSIFESYKGWYHLDTKCISRIFKIDFDNLYGNIKNEKSYKIFNLNCGGIISGRSVTN</sequence>
<accession>A0A6C0KST1</accession>
<reference evidence="1" key="1">
    <citation type="journal article" date="2020" name="Nature">
        <title>Giant virus diversity and host interactions through global metagenomics.</title>
        <authorList>
            <person name="Schulz F."/>
            <person name="Roux S."/>
            <person name="Paez-Espino D."/>
            <person name="Jungbluth S."/>
            <person name="Walsh D.A."/>
            <person name="Denef V.J."/>
            <person name="McMahon K.D."/>
            <person name="Konstantinidis K.T."/>
            <person name="Eloe-Fadrosh E.A."/>
            <person name="Kyrpides N.C."/>
            <person name="Woyke T."/>
        </authorList>
    </citation>
    <scope>NUCLEOTIDE SEQUENCE</scope>
    <source>
        <strain evidence="1">GVMAG-S-3300013094-100</strain>
    </source>
</reference>
<dbReference type="AlphaFoldDB" id="A0A6C0KST1"/>
<proteinExistence type="predicted"/>